<evidence type="ECO:0000256" key="2">
    <source>
        <dbReference type="SAM" id="Phobius"/>
    </source>
</evidence>
<gene>
    <name evidence="3" type="ORF">Pmi06nite_43950</name>
</gene>
<proteinExistence type="predicted"/>
<keyword evidence="2" id="KW-0812">Transmembrane</keyword>
<evidence type="ECO:0008006" key="5">
    <source>
        <dbReference type="Google" id="ProtNLM"/>
    </source>
</evidence>
<protein>
    <recommendedName>
        <fullName evidence="5">DUF3352 domain-containing protein</fullName>
    </recommendedName>
</protein>
<feature type="transmembrane region" description="Helical" evidence="2">
    <location>
        <begin position="68"/>
        <end position="89"/>
    </location>
</feature>
<evidence type="ECO:0000313" key="3">
    <source>
        <dbReference type="EMBL" id="GII30953.1"/>
    </source>
</evidence>
<dbReference type="Pfam" id="PF11832">
    <property type="entry name" value="DUF3352"/>
    <property type="match status" value="1"/>
</dbReference>
<comment type="caution">
    <text evidence="3">The sequence shown here is derived from an EMBL/GenBank/DDBJ whole genome shotgun (WGS) entry which is preliminary data.</text>
</comment>
<accession>A0A8J3TPV2</accession>
<dbReference type="RefSeq" id="WP_203954890.1">
    <property type="nucleotide sequence ID" value="NZ_BOOO01000022.1"/>
</dbReference>
<feature type="region of interest" description="Disordered" evidence="1">
    <location>
        <begin position="1"/>
        <end position="37"/>
    </location>
</feature>
<evidence type="ECO:0000313" key="4">
    <source>
        <dbReference type="Proteomes" id="UP000650628"/>
    </source>
</evidence>
<dbReference type="Proteomes" id="UP000650628">
    <property type="component" value="Unassembled WGS sequence"/>
</dbReference>
<dbReference type="EMBL" id="BOOO01000022">
    <property type="protein sequence ID" value="GII30953.1"/>
    <property type="molecule type" value="Genomic_DNA"/>
</dbReference>
<dbReference type="InterPro" id="IPR021787">
    <property type="entry name" value="DUF3352"/>
</dbReference>
<keyword evidence="2" id="KW-0472">Membrane</keyword>
<dbReference type="AlphaFoldDB" id="A0A8J3TPV2"/>
<keyword evidence="4" id="KW-1185">Reference proteome</keyword>
<keyword evidence="2" id="KW-1133">Transmembrane helix</keyword>
<name>A0A8J3TPV2_9ACTN</name>
<reference evidence="3 4" key="1">
    <citation type="submission" date="2021-01" db="EMBL/GenBank/DDBJ databases">
        <title>Whole genome shotgun sequence of Planotetraspora mira NBRC 15435.</title>
        <authorList>
            <person name="Komaki H."/>
            <person name="Tamura T."/>
        </authorList>
    </citation>
    <scope>NUCLEOTIDE SEQUENCE [LARGE SCALE GENOMIC DNA]</scope>
    <source>
        <strain evidence="3 4">NBRC 15435</strain>
    </source>
</reference>
<organism evidence="3 4">
    <name type="scientific">Planotetraspora mira</name>
    <dbReference type="NCBI Taxonomy" id="58121"/>
    <lineage>
        <taxon>Bacteria</taxon>
        <taxon>Bacillati</taxon>
        <taxon>Actinomycetota</taxon>
        <taxon>Actinomycetes</taxon>
        <taxon>Streptosporangiales</taxon>
        <taxon>Streptosporangiaceae</taxon>
        <taxon>Planotetraspora</taxon>
    </lineage>
</organism>
<evidence type="ECO:0000256" key="1">
    <source>
        <dbReference type="SAM" id="MobiDB-lite"/>
    </source>
</evidence>
<feature type="compositionally biased region" description="Basic and acidic residues" evidence="1">
    <location>
        <begin position="16"/>
        <end position="25"/>
    </location>
</feature>
<sequence length="535" mass="55125">MSAETPPGASFPESPDPDRTIEHRTPQLGRAAANDAHTQQLPYGQAEELGFNAPDGTGGAPAKRGRGWLLAAISAIVVVILGGGGVWAFSQLSGGGTQPQEVLPGNAIAYVRLDLDPAANQKVALLTIARKFPGIKDSLSDDDPRKALFEAIKGDSPDLSKVDYAKDVEPWLGERAGLAVLSAGAGKEPDVAAAVQVKDEAAAREGIAKLGAKDEFGLAFRDGYAILAKTQAAADGYAKAAPLSQNAQFSDDTSAVGEPGVMSFWMDLGKLADLSGAATTAGPAALESIKGTRFAGALRFDGDYAELTGITRGGPGNALKGQPIKIAELPASTVGAVSISGLGDGFAAQWPKIQQAAEASPDGQMVTKSLEQFQQLYGISVPDDIATLLGKSLTIALDQEGLDAQQPNVGAVLTTDPVKAQTIVTKLEGILAGSGAPLQLATKPGDGQLVVASTQTYADKLGTKGTLGESESFKLAVPDADAANYAMYVDLDKLEPLYLSGLKGEEKANVQVLRAIGLSGNYTGGTSITLRVLFN</sequence>